<dbReference type="Proteomes" id="UP001157161">
    <property type="component" value="Unassembled WGS sequence"/>
</dbReference>
<reference evidence="6" key="2">
    <citation type="submission" date="2023-02" db="EMBL/GenBank/DDBJ databases">
        <authorList>
            <person name="Sun Q."/>
            <person name="Mori K."/>
        </authorList>
    </citation>
    <scope>NUCLEOTIDE SEQUENCE</scope>
    <source>
        <strain evidence="6">NBRC 112290</strain>
    </source>
</reference>
<protein>
    <recommendedName>
        <fullName evidence="5">Transcriptional regulator LacI/GalR-like sensor domain-containing protein</fullName>
    </recommendedName>
</protein>
<name>A0AA37XCX3_9MICO</name>
<evidence type="ECO:0000256" key="4">
    <source>
        <dbReference type="SAM" id="MobiDB-lite"/>
    </source>
</evidence>
<proteinExistence type="predicted"/>
<keyword evidence="2" id="KW-0238">DNA-binding</keyword>
<evidence type="ECO:0000256" key="3">
    <source>
        <dbReference type="ARBA" id="ARBA00023163"/>
    </source>
</evidence>
<evidence type="ECO:0000256" key="2">
    <source>
        <dbReference type="ARBA" id="ARBA00023125"/>
    </source>
</evidence>
<dbReference type="InterPro" id="IPR046335">
    <property type="entry name" value="LacI/GalR-like_sensor"/>
</dbReference>
<dbReference type="CDD" id="cd06267">
    <property type="entry name" value="PBP1_LacI_sugar_binding-like"/>
    <property type="match status" value="1"/>
</dbReference>
<evidence type="ECO:0000256" key="1">
    <source>
        <dbReference type="ARBA" id="ARBA00023015"/>
    </source>
</evidence>
<dbReference type="Pfam" id="PF13377">
    <property type="entry name" value="Peripla_BP_3"/>
    <property type="match status" value="1"/>
</dbReference>
<feature type="domain" description="Transcriptional regulator LacI/GalR-like sensor" evidence="5">
    <location>
        <begin position="83"/>
        <end position="218"/>
    </location>
</feature>
<feature type="compositionally biased region" description="Low complexity" evidence="4">
    <location>
        <begin position="226"/>
        <end position="235"/>
    </location>
</feature>
<dbReference type="GO" id="GO:0000976">
    <property type="term" value="F:transcription cis-regulatory region binding"/>
    <property type="evidence" value="ECO:0007669"/>
    <property type="project" value="TreeGrafter"/>
</dbReference>
<dbReference type="PANTHER" id="PTHR30146">
    <property type="entry name" value="LACI-RELATED TRANSCRIPTIONAL REPRESSOR"/>
    <property type="match status" value="1"/>
</dbReference>
<dbReference type="SUPFAM" id="SSF53822">
    <property type="entry name" value="Periplasmic binding protein-like I"/>
    <property type="match status" value="1"/>
</dbReference>
<dbReference type="AlphaFoldDB" id="A0AA37XCX3"/>
<sequence length="249" mass="26076">MQVSHQDREAASDLAGVRLLRAQRVGALVIAGSGYRDPAKNASVNAELEAYAAAGGRLVAIGRRDLDCDAVLPDNAGAARAAAEHLIGLGHRRIGVVSGPETLTTVVDRGRGIEEAARTAGIPDVVWQHAGFTRDGGRAATARLLEERPDVTAIIALNDTMAIGALSVLRERGIAVPGAVSVTGIDDVQVAQDVAPALTTVRLPMAAMGRHAAHLALSPRPRRPGSWRSSTSWWPAPRPPHPLTARPTP</sequence>
<reference evidence="6" key="1">
    <citation type="journal article" date="2014" name="Int. J. Syst. Evol. Microbiol.">
        <title>Complete genome sequence of Corynebacterium casei LMG S-19264T (=DSM 44701T), isolated from a smear-ripened cheese.</title>
        <authorList>
            <consortium name="US DOE Joint Genome Institute (JGI-PGF)"/>
            <person name="Walter F."/>
            <person name="Albersmeier A."/>
            <person name="Kalinowski J."/>
            <person name="Ruckert C."/>
        </authorList>
    </citation>
    <scope>NUCLEOTIDE SEQUENCE</scope>
    <source>
        <strain evidence="6">NBRC 112290</strain>
    </source>
</reference>
<comment type="caution">
    <text evidence="6">The sequence shown here is derived from an EMBL/GenBank/DDBJ whole genome shotgun (WGS) entry which is preliminary data.</text>
</comment>
<dbReference type="Gene3D" id="3.40.50.2300">
    <property type="match status" value="2"/>
</dbReference>
<evidence type="ECO:0000313" key="6">
    <source>
        <dbReference type="EMBL" id="GMA30298.1"/>
    </source>
</evidence>
<feature type="compositionally biased region" description="Pro residues" evidence="4">
    <location>
        <begin position="236"/>
        <end position="249"/>
    </location>
</feature>
<dbReference type="InterPro" id="IPR028082">
    <property type="entry name" value="Peripla_BP_I"/>
</dbReference>
<feature type="region of interest" description="Disordered" evidence="4">
    <location>
        <begin position="214"/>
        <end position="249"/>
    </location>
</feature>
<organism evidence="6 7">
    <name type="scientific">Litorihabitans aurantiacus</name>
    <dbReference type="NCBI Taxonomy" id="1930061"/>
    <lineage>
        <taxon>Bacteria</taxon>
        <taxon>Bacillati</taxon>
        <taxon>Actinomycetota</taxon>
        <taxon>Actinomycetes</taxon>
        <taxon>Micrococcales</taxon>
        <taxon>Beutenbergiaceae</taxon>
        <taxon>Litorihabitans</taxon>
    </lineage>
</organism>
<dbReference type="PANTHER" id="PTHR30146:SF109">
    <property type="entry name" value="HTH-TYPE TRANSCRIPTIONAL REGULATOR GALS"/>
    <property type="match status" value="1"/>
</dbReference>
<gene>
    <name evidence="6" type="ORF">GCM10025875_02900</name>
</gene>
<evidence type="ECO:0000313" key="7">
    <source>
        <dbReference type="Proteomes" id="UP001157161"/>
    </source>
</evidence>
<dbReference type="RefSeq" id="WP_284248860.1">
    <property type="nucleotide sequence ID" value="NZ_BSUM01000001.1"/>
</dbReference>
<accession>A0AA37XCX3</accession>
<keyword evidence="3" id="KW-0804">Transcription</keyword>
<dbReference type="EMBL" id="BSUM01000001">
    <property type="protein sequence ID" value="GMA30298.1"/>
    <property type="molecule type" value="Genomic_DNA"/>
</dbReference>
<keyword evidence="1" id="KW-0805">Transcription regulation</keyword>
<keyword evidence="7" id="KW-1185">Reference proteome</keyword>
<evidence type="ECO:0000259" key="5">
    <source>
        <dbReference type="Pfam" id="PF13377"/>
    </source>
</evidence>
<dbReference type="GO" id="GO:0003700">
    <property type="term" value="F:DNA-binding transcription factor activity"/>
    <property type="evidence" value="ECO:0007669"/>
    <property type="project" value="TreeGrafter"/>
</dbReference>